<evidence type="ECO:0000256" key="1">
    <source>
        <dbReference type="ARBA" id="ARBA00004777"/>
    </source>
</evidence>
<evidence type="ECO:0000256" key="4">
    <source>
        <dbReference type="ARBA" id="ARBA00022786"/>
    </source>
</evidence>
<dbReference type="Gene3D" id="3.90.1750.10">
    <property type="entry name" value="Hect, E3 ligase catalytic domains"/>
    <property type="match status" value="1"/>
</dbReference>
<dbReference type="InterPro" id="IPR000569">
    <property type="entry name" value="HECT_dom"/>
</dbReference>
<dbReference type="eggNOG" id="KOG1426">
    <property type="taxonomic scope" value="Eukaryota"/>
</dbReference>
<dbReference type="Gene3D" id="3.30.2160.10">
    <property type="entry name" value="Hect, E3 ligase catalytic domain"/>
    <property type="match status" value="1"/>
</dbReference>
<dbReference type="FunFam" id="3.40.50.720:FF:000006">
    <property type="entry name" value="Bifunctional protein FolD"/>
    <property type="match status" value="1"/>
</dbReference>
<evidence type="ECO:0000256" key="10">
    <source>
        <dbReference type="SAM" id="MobiDB-lite"/>
    </source>
</evidence>
<dbReference type="InterPro" id="IPR020867">
    <property type="entry name" value="THF_DH/CycHdrlase_CS"/>
</dbReference>
<dbReference type="eggNOG" id="KOG0089">
    <property type="taxonomic scope" value="Eukaryota"/>
</dbReference>
<keyword evidence="8" id="KW-0511">Multifunctional enzyme</keyword>
<name>A0A0L0DET0_THETB</name>
<dbReference type="SUPFAM" id="SSF51735">
    <property type="entry name" value="NAD(P)-binding Rossmann-fold domains"/>
    <property type="match status" value="1"/>
</dbReference>
<evidence type="ECO:0000313" key="13">
    <source>
        <dbReference type="Proteomes" id="UP000054408"/>
    </source>
</evidence>
<dbReference type="InterPro" id="IPR000672">
    <property type="entry name" value="THF_DH/CycHdrlase"/>
</dbReference>
<dbReference type="Pfam" id="PF00763">
    <property type="entry name" value="THF_DHG_CYH"/>
    <property type="match status" value="1"/>
</dbReference>
<feature type="region of interest" description="Disordered" evidence="10">
    <location>
        <begin position="297"/>
        <end position="359"/>
    </location>
</feature>
<keyword evidence="3" id="KW-0554">One-carbon metabolism</keyword>
<dbReference type="InterPro" id="IPR043136">
    <property type="entry name" value="B30.2/SPRY_sf"/>
</dbReference>
<evidence type="ECO:0000256" key="3">
    <source>
        <dbReference type="ARBA" id="ARBA00022563"/>
    </source>
</evidence>
<dbReference type="RefSeq" id="XP_013756832.1">
    <property type="nucleotide sequence ID" value="XM_013901378.1"/>
</dbReference>
<dbReference type="PROSITE" id="PS00767">
    <property type="entry name" value="THF_DHG_CYH_2"/>
    <property type="match status" value="1"/>
</dbReference>
<evidence type="ECO:0000256" key="6">
    <source>
        <dbReference type="ARBA" id="ARBA00022857"/>
    </source>
</evidence>
<dbReference type="Gene3D" id="3.40.50.10860">
    <property type="entry name" value="Leucine Dehydrogenase, chain A, domain 1"/>
    <property type="match status" value="1"/>
</dbReference>
<feature type="compositionally biased region" description="Acidic residues" evidence="10">
    <location>
        <begin position="331"/>
        <end position="350"/>
    </location>
</feature>
<dbReference type="InterPro" id="IPR013320">
    <property type="entry name" value="ConA-like_dom_sf"/>
</dbReference>
<gene>
    <name evidence="12" type="ORF">AMSG_12010</name>
</gene>
<dbReference type="EMBL" id="GL349462">
    <property type="protein sequence ID" value="KNC50842.1"/>
    <property type="molecule type" value="Genomic_DNA"/>
</dbReference>
<feature type="region of interest" description="Disordered" evidence="10">
    <location>
        <begin position="2244"/>
        <end position="2292"/>
    </location>
</feature>
<dbReference type="SMART" id="SM00119">
    <property type="entry name" value="HECTc"/>
    <property type="match status" value="1"/>
</dbReference>
<feature type="compositionally biased region" description="Low complexity" evidence="10">
    <location>
        <begin position="504"/>
        <end position="516"/>
    </location>
</feature>
<dbReference type="InterPro" id="IPR020630">
    <property type="entry name" value="THF_DH/CycHdrlase_cat_dom"/>
</dbReference>
<dbReference type="Gene3D" id="2.60.120.920">
    <property type="match status" value="1"/>
</dbReference>
<dbReference type="SUPFAM" id="SSF56204">
    <property type="entry name" value="Hect, E3 ligase catalytic domain"/>
    <property type="match status" value="1"/>
</dbReference>
<dbReference type="STRING" id="461836.A0A0L0DET0"/>
<keyword evidence="5" id="KW-0378">Hydrolase</keyword>
<proteinExistence type="inferred from homology"/>
<accession>A0A0L0DET0</accession>
<dbReference type="PROSITE" id="PS50237">
    <property type="entry name" value="HECT"/>
    <property type="match status" value="1"/>
</dbReference>
<feature type="compositionally biased region" description="Gly residues" evidence="10">
    <location>
        <begin position="319"/>
        <end position="330"/>
    </location>
</feature>
<evidence type="ECO:0000313" key="12">
    <source>
        <dbReference type="EMBL" id="KNC50842.1"/>
    </source>
</evidence>
<dbReference type="InterPro" id="IPR035983">
    <property type="entry name" value="Hect_E3_ubiquitin_ligase"/>
</dbReference>
<dbReference type="GeneID" id="25569925"/>
<feature type="compositionally biased region" description="Low complexity" evidence="10">
    <location>
        <begin position="2259"/>
        <end position="2273"/>
    </location>
</feature>
<evidence type="ECO:0000256" key="9">
    <source>
        <dbReference type="PROSITE-ProRule" id="PRU00104"/>
    </source>
</evidence>
<dbReference type="InterPro" id="IPR018247">
    <property type="entry name" value="EF_Hand_1_Ca_BS"/>
</dbReference>
<reference evidence="12 13" key="1">
    <citation type="submission" date="2010-05" db="EMBL/GenBank/DDBJ databases">
        <title>The Genome Sequence of Thecamonas trahens ATCC 50062.</title>
        <authorList>
            <consortium name="The Broad Institute Genome Sequencing Platform"/>
            <person name="Russ C."/>
            <person name="Cuomo C."/>
            <person name="Shea T."/>
            <person name="Young S.K."/>
            <person name="Zeng Q."/>
            <person name="Koehrsen M."/>
            <person name="Haas B."/>
            <person name="Borodovsky M."/>
            <person name="Guigo R."/>
            <person name="Alvarado L."/>
            <person name="Berlin A."/>
            <person name="Bochicchio J."/>
            <person name="Borenstein D."/>
            <person name="Chapman S."/>
            <person name="Chen Z."/>
            <person name="Freedman E."/>
            <person name="Gellesch M."/>
            <person name="Goldberg J."/>
            <person name="Griggs A."/>
            <person name="Gujja S."/>
            <person name="Heilman E."/>
            <person name="Heiman D."/>
            <person name="Hepburn T."/>
            <person name="Howarth C."/>
            <person name="Jen D."/>
            <person name="Larson L."/>
            <person name="Mehta T."/>
            <person name="Park D."/>
            <person name="Pearson M."/>
            <person name="Roberts A."/>
            <person name="Saif S."/>
            <person name="Shenoy N."/>
            <person name="Sisk P."/>
            <person name="Stolte C."/>
            <person name="Sykes S."/>
            <person name="Thomson T."/>
            <person name="Walk T."/>
            <person name="White J."/>
            <person name="Yandava C."/>
            <person name="Burger G."/>
            <person name="Gray M.W."/>
            <person name="Holland P.W.H."/>
            <person name="King N."/>
            <person name="Lang F.B.F."/>
            <person name="Roger A.J."/>
            <person name="Ruiz-Trillo I."/>
            <person name="Lander E."/>
            <person name="Nusbaum C."/>
        </authorList>
    </citation>
    <scope>NUCLEOTIDE SEQUENCE [LARGE SCALE GENOMIC DNA]</scope>
    <source>
        <strain evidence="12 13">ATCC 50062</strain>
    </source>
</reference>
<feature type="compositionally biased region" description="Polar residues" evidence="10">
    <location>
        <begin position="3320"/>
        <end position="3329"/>
    </location>
</feature>
<protein>
    <recommendedName>
        <fullName evidence="11">HECT domain-containing protein</fullName>
    </recommendedName>
</protein>
<dbReference type="PROSITE" id="PS00018">
    <property type="entry name" value="EF_HAND_1"/>
    <property type="match status" value="1"/>
</dbReference>
<feature type="region of interest" description="Disordered" evidence="10">
    <location>
        <begin position="488"/>
        <end position="516"/>
    </location>
</feature>
<keyword evidence="7" id="KW-0560">Oxidoreductase</keyword>
<comment type="subunit">
    <text evidence="2">Homodimer.</text>
</comment>
<evidence type="ECO:0000256" key="2">
    <source>
        <dbReference type="ARBA" id="ARBA00011738"/>
    </source>
</evidence>
<dbReference type="Proteomes" id="UP000054408">
    <property type="component" value="Unassembled WGS sequence"/>
</dbReference>
<feature type="region of interest" description="Disordered" evidence="10">
    <location>
        <begin position="1858"/>
        <end position="1897"/>
    </location>
</feature>
<dbReference type="FunFam" id="3.40.50.10860:FF:000005">
    <property type="entry name" value="C-1-tetrahydrofolate synthase, cytoplasmic, putative"/>
    <property type="match status" value="1"/>
</dbReference>
<feature type="active site" description="Glycyl thioester intermediate" evidence="9">
    <location>
        <position position="4614"/>
    </location>
</feature>
<dbReference type="GO" id="GO:0004477">
    <property type="term" value="F:methenyltetrahydrofolate cyclohydrolase activity"/>
    <property type="evidence" value="ECO:0007669"/>
    <property type="project" value="TreeGrafter"/>
</dbReference>
<dbReference type="Pfam" id="PF00632">
    <property type="entry name" value="HECT"/>
    <property type="match status" value="1"/>
</dbReference>
<dbReference type="HAMAP" id="MF_01576">
    <property type="entry name" value="THF_DHG_CYH"/>
    <property type="match status" value="1"/>
</dbReference>
<dbReference type="GO" id="GO:0004842">
    <property type="term" value="F:ubiquitin-protein transferase activity"/>
    <property type="evidence" value="ECO:0007669"/>
    <property type="project" value="InterPro"/>
</dbReference>
<dbReference type="Gene3D" id="3.40.50.720">
    <property type="entry name" value="NAD(P)-binding Rossmann-like Domain"/>
    <property type="match status" value="1"/>
</dbReference>
<evidence type="ECO:0000256" key="5">
    <source>
        <dbReference type="ARBA" id="ARBA00022801"/>
    </source>
</evidence>
<dbReference type="GO" id="GO:0035999">
    <property type="term" value="P:tetrahydrofolate interconversion"/>
    <property type="evidence" value="ECO:0007669"/>
    <property type="project" value="TreeGrafter"/>
</dbReference>
<keyword evidence="6" id="KW-0521">NADP</keyword>
<dbReference type="PRINTS" id="PR00085">
    <property type="entry name" value="THFDHDRGNASE"/>
</dbReference>
<dbReference type="SUPFAM" id="SSF49899">
    <property type="entry name" value="Concanavalin A-like lectins/glucanases"/>
    <property type="match status" value="1"/>
</dbReference>
<dbReference type="PANTHER" id="PTHR48099:SF5">
    <property type="entry name" value="C-1-TETRAHYDROFOLATE SYNTHASE, CYTOPLASMIC"/>
    <property type="match status" value="1"/>
</dbReference>
<keyword evidence="4 9" id="KW-0833">Ubl conjugation pathway</keyword>
<dbReference type="GO" id="GO:0004488">
    <property type="term" value="F:methylenetetrahydrofolate dehydrogenase (NADP+) activity"/>
    <property type="evidence" value="ECO:0007669"/>
    <property type="project" value="InterPro"/>
</dbReference>
<dbReference type="PANTHER" id="PTHR48099">
    <property type="entry name" value="C-1-TETRAHYDROFOLATE SYNTHASE, CYTOPLASMIC-RELATED"/>
    <property type="match status" value="1"/>
</dbReference>
<dbReference type="OrthoDB" id="5126881at2759"/>
<dbReference type="SUPFAM" id="SSF53223">
    <property type="entry name" value="Aminoacid dehydrogenase-like, N-terminal domain"/>
    <property type="match status" value="1"/>
</dbReference>
<evidence type="ECO:0000259" key="11">
    <source>
        <dbReference type="PROSITE" id="PS50237"/>
    </source>
</evidence>
<dbReference type="eggNOG" id="KOG1477">
    <property type="taxonomic scope" value="Eukaryota"/>
</dbReference>
<dbReference type="Pfam" id="PF02882">
    <property type="entry name" value="THF_DHG_CYH_C"/>
    <property type="match status" value="1"/>
</dbReference>
<evidence type="ECO:0000256" key="8">
    <source>
        <dbReference type="ARBA" id="ARBA00023268"/>
    </source>
</evidence>
<comment type="pathway">
    <text evidence="1">One-carbon metabolism; tetrahydrofolate interconversion.</text>
</comment>
<feature type="domain" description="HECT" evidence="11">
    <location>
        <begin position="4303"/>
        <end position="4650"/>
    </location>
</feature>
<evidence type="ECO:0000256" key="7">
    <source>
        <dbReference type="ARBA" id="ARBA00023002"/>
    </source>
</evidence>
<sequence length="4655" mass="489101">MSESTAAKIDGKAIAKQVREELAGEVGEWLAGGEGRKAPHLVVVVVGDRPDSHAYVRMKMKACAEVGIRSTKIEMVGDAPQEEVMAQVAALDADADVNSILVQLPLPDHVDEAAVLECISLEKDVDGFAPANLGALALRGYEPAAVACTPKGVMTLLERSGVEIEGKNAVVLGRSNIVGVPMALLLMAANATVTICHSRTADIRDHVSRADIVVAAVGRPEMVKGEWLKPGAVIIDVGMNKKDDPSRKSGYRWVGDVDYASASTVASAITPVPGGVGPMTVATLLCNAFAAAKRQHQAATETDNHANGAGDGDGDGEGGDGGGPTAAGGDGGDDDAANDGNEGAENEAETGGDQLPDNYKRCAATTTDEMPPPSYVTFARVTPQLLAEPEFLIGEGVRLVEHREGEPFQPRSLDELPPEAARVVANHLADTRKDVLADSSNQHFVKSLHSALNTLLDLPASHADHVLAARAELLRTLASAIDIRKAPRKAQMPPGAAKEPHTPLPLAEPSASLLSPPKLTTDDSLDTLTVAQQSVLNMGLNVVLTLLKTTSATDPGLTAVILASLRDILTTLEPLALASLASSPMWANALTCIDAWLDFVLSSPTTTPENLQHTLQLKFGLALGQGSLERSLLAVHAILASPTLNASLATLNSSHVLDEFLTPLANATAASRLDFLKSDYILAIGSRPATRTSLTTAPWDAVLASRASAIACDGTYVYIHDIHGLHKLGSGEHGTLYCKVYASNPSIGSGIGTRSQLVYAGGKLLFFPSDETRAALPEPLAATSRLTYFEVDTESLELGASVELPLEADSPRPGLMGCEDKLYAVAPTKLLASETVLDVTTSPAPKTVVVHELDATAAAPTLVRRIPLGRHTTGATYVGPSVMERDSCFEDSSASSPWNVGIVLGCPIERDGRLSGWRFHCHRAGTLWLQIYRPTKDPDLYDLVYQSSCSAVVGINGIRFLRNQYVDVKAGDCIGFASTEKHLILSYTPNHGPEHFIRTSSCNSPASLTHGGTYRFFGYATHVPSLTARILPPKSASLSAPVKIVTPWTVPDNLCAETQMYTDGVVLIFNIPYYIGMPLNTCDPGLAVMYGMLLQPGDVSAPMGDPYMYATISRSGFSREHAVAYDPINSLLWRYNAATLSVYKHIALRATPTATGSGIPDITNRSNFVPAARERGLTSTQLLAANVAQLQAEPSTSLATHLAAEVLAHVAYASFMSSINENQAYISSTLDLIPSPPTAFAVDKPRAVRALLTALVAPGADGSPPASYALVHSALSLLAQHTGTLVALVEAPELSEDESDTTTPPPDPEADKDAIAALVAAVLPWTDPAGLPAQAPKLAEHMVASATAVVVASLAIFYPQLDDKLAALAALLTTPPGSLPAPGPSDARLVPALAGTVIFELVDAMALPDLAASSSETTQTAGQVITAAVGLLGADEPAMAEAAEKLLWTAIKAVLLGMSKTESAEPLRQLLVLLVQLLTEATRELVADGAASLASPLPATVHLTRELVVGLSFLGKPFAHIAPLLPSLEALYETLVAAKAPPAPVRDTVVAVSSMRYVASSHPIVISSETQEDVVPVKVPGAKALLIKFHRASTLDSEGRFFVTNSRSEPTAGKDVVFEFEPNRFPRDGVVVTGDVVNFVYQRTIFATATWGWHATIYSIAEHEPSPLSWLEELTAAVAHQIGTGLGRMVVSLPKTDQEQTAARWLDSNLMRAGSLRTLADMDSDSIAAALKSAALPPTLLDELPPSPAASMPMITQASLSPSEQEYVDELAAYPAPEEHSPLLAATRKLVLEVLSNLAAEASQIAVSRRAAPEVYLADPLFYPLLALFLVHSVAVPRFLAAVRARVEVSSVGATASADDDASVAGDKTKSKRKRPNLSVQIAAPGTPPPEAASSTGSVALPSDAVAIIATVKALCDTAFFRKRELGIASAASHEAGGSGDEASSSADADTLTPDLIARIQFVLSMAPFTTTSAVEADEPETPAVPASPSAAAAGAAVGKGSKWNKLRSSLRTISMWKRLRTPSATGPGPADGSATTLTAPTASAVLPSTLSTLEVNVRLFLFSGSADDLESLSSAVVLRSVRGRIRLAALQYLGRLLSLSPMPPPASHELVLKAVADAFHSMPTPSSRAVPHVLDHINGSSASLSMAIVQAHQALLQTLFSSLPPVSELSDLTSLTPLQRITFRLLSTGIRTADRAFILTSGVLDYLWQLAHNTPAANKATTTAAWMLFAFLMLQCVDDASSTRNEAGTGPQLGLSEPGSSGSSAGPSPAASTPVSETPRPEPGMADNFSRDPRAKLIRHMGVWIRKELAALEAGATASDTQLCAVVSLMYSLSRSPAMQALLFSSQLLALTVSLIQSEAVASATKQVAVHVLQALLPLARPETFVAAPVATLDDALEASSASSASVSAVLDTLYAETIKCALAERYGASAVAAAKGAAKGKEVEDEASDDVRSTPSLLHALAELFRSLLAGSPFSRHVRKLLEASLASLASSPGMERVLELASEARDVESMCADAELTTVLTILAPLPEVVYPGAHVRILSREDASTKYGTVIDVEGTGAERTAKVMFPSGEKTIELMDVLTVIKPVVTANHFPVPKALLSLFVSMTSGGRVVSLAGLWLRERILAVLCALLPTTESLSRLSASGDSAQIAEVAKAARELAQRPSYLPAREVQTEWVMHAHELLPTLHANAEKVRGSVAHVKGQKSDVLDEATRLTSSVGMAPSDISNLGMQFQMMDMDHDGFVTADDIRLYSSSPQEADSLIAGLTFENGQVDGLRFVVGLVNAAIREGMETNNSLSSPAAMQAALQSVFGGVAASSLSLELEAPKALAGTSVASLHSAGLGKIDVGKRLSGQFVLGGVAVVVFDGHDTAPEAEALGAIGESAASAGARAVVVAVADPASYSESGAVFDALDLKVPLAVVDLAAFRECINLLELGAAAAEASATIDESAVLAPLVTELSRSMEAASCGEAWAEFAMSSVQVSTTAADAASSAELGAESSVIADESGAAVLDDAEAEAGREVSAEAEARVEAEAEAPVEVDPSTLSIEELVRFEGTHYVIKRNHLLNVVVERSMRDANSEEERAEMAEQLQGMTENERIDAFVDVHSDVDEDGRSALELMYKLWFMPGSQIQIAAAPDVESRMACVEALYAKASPSVRLAAMQRLALLRVNFDGPPEEVMSLLSRMMDEEPMSVYATFMSLALEHVEDPNVMFATVLVPFILRAHTPESELDDETQSMIVRLAMERAATFQQLATDPEVPPVVAMVLATDARLAALDLSYASWLAPGAIDMEPIVGFVQAHSSVQFLQGAAEVLASPPTWNGCQSGESNERGEGEAEADNGGAASEGAEHGGAGSVRRTEAGSGGEAASSSNSGTDSVALVGDSCMELSGIGLDSAAIPPSVLEWNVPMRVRVSGPTPRRPEEAYLELYKVVFSANVWGARELAIVLAAHEHAQFVLGTCVSSTAATALSDAGVAPMEIDECVVLGLAAIDSVQHRQVATRVLQEGGDVKAVMERAGSYLGAYVELMRSALPPSVAQDAELVKRHGERVAVSSSGIRSASTGAGMAQFGSPLSVASPVFRVTLVDRGTEGAVGVGVASADYNVKAYPGWERNSVAYHMDDGKLFAYTGPERKLTKFTPTRRVGSVVYCGLELDEQGEFSGTLRWVLPDGTEIKHAVGSGWEHLYPTVAVTSGEAVVAEALEQWPSAEELAAERSARMPRYAAESMSFVGPNSRGIHAVELDGANGGFTLVSFAPEVNVEGGALELFQMQGKDRSTASASQRLLLEVEGAGGAPSTASTDVTCGDFIDVVLPCAGFEYKLPVAKTRGAPQGFAFEALLCESSAMDSAHVTLPTGKGALWLAASAVACAEATGTTFADVASVGKAVAFARVLSQAARLAPGSLQRELYFVLGSVVTHVGGLPVAGRHGSWLTELAAELEADGLSSGLGSMTPSAMLQRNLQAKAELALALKTLAAEAPTVAEYETVGASNVARVVVIDNQVACEPAGSVVRGDGLDVVFEVSCSEAWTVFGAEVEEGSRVVVVVASGSGRVTVHEATGLGEVASGEWPIECESASGCVAVHETSVESLPRSVSSGWVAARVCGGRRALALQAFVGVERVEAALARLDTLLEQAPLRLLELVNQVVTLMRARVSREVTRTDMGNSELVAKALTGLPGDAALELEDLLGSAGHAGLEALFEIVSAANDVLGSVVPVADLSRKRQLSGSAARVVETTRQLRGVLFESTKSQLLSAALAASRETEEAGKVTINRGHSLKAREAIKLGKPVDPMKSVLGQLVPTLLSSAAALRTNGRAWVVSFVGEGSQDGGGLYRESIAMMCEELAAGMFGLLVPSPNQVHGVGSGRENFVVAPKSKLSVSDMVVCTALGRLIGLAIRSDEKLDLMLPSLFWKQLAGIEPDASDVDAIDTVVGTMISSTQQLAETVDSTEAFVSVFDERFETTLSDGRTVELVEGGSEVQLTPERVPEWTELVLQARLGESVLPTEMIRAGVAAVVPLSMLELFTWQQVRGLVCGASVIDLEVLKASTVYIQLSEAAPRVVHFWRALEDFTQEELRMFLRFKLPQSLKIEAAKGGAGASDEKDRARQQDAALPTARTCFSLLFLPDFSSWEVAASRLRYAIRNCVALDGDFVTRDDLEL</sequence>
<dbReference type="InterPro" id="IPR036291">
    <property type="entry name" value="NAD(P)-bd_dom_sf"/>
</dbReference>
<keyword evidence="13" id="KW-1185">Reference proteome</keyword>
<dbReference type="GO" id="GO:0005829">
    <property type="term" value="C:cytosol"/>
    <property type="evidence" value="ECO:0007669"/>
    <property type="project" value="TreeGrafter"/>
</dbReference>
<organism evidence="12 13">
    <name type="scientific">Thecamonas trahens ATCC 50062</name>
    <dbReference type="NCBI Taxonomy" id="461836"/>
    <lineage>
        <taxon>Eukaryota</taxon>
        <taxon>Apusozoa</taxon>
        <taxon>Apusomonadida</taxon>
        <taxon>Apusomonadidae</taxon>
        <taxon>Thecamonas</taxon>
    </lineage>
</organism>
<dbReference type="Gene3D" id="3.30.2410.10">
    <property type="entry name" value="Hect, E3 ligase catalytic domain"/>
    <property type="match status" value="1"/>
</dbReference>
<dbReference type="InterPro" id="IPR020631">
    <property type="entry name" value="THF_DH/CycHdrlase_NAD-bd_dom"/>
</dbReference>
<dbReference type="InterPro" id="IPR046346">
    <property type="entry name" value="Aminoacid_DH-like_N_sf"/>
</dbReference>
<dbReference type="CDD" id="cd01080">
    <property type="entry name" value="NAD_bind_m-THF_DH_Cyclohyd"/>
    <property type="match status" value="1"/>
</dbReference>
<feature type="region of interest" description="Disordered" evidence="10">
    <location>
        <begin position="3319"/>
        <end position="3378"/>
    </location>
</feature>